<accession>A0A5B7U087</accession>
<gene>
    <name evidence="1" type="ORF">FF125_16445</name>
</gene>
<dbReference type="KEGG" id="fbe:FF125_16445"/>
<dbReference type="Pfam" id="PF19515">
    <property type="entry name" value="DUF6048"/>
    <property type="match status" value="1"/>
</dbReference>
<dbReference type="Proteomes" id="UP000306229">
    <property type="component" value="Chromosome"/>
</dbReference>
<protein>
    <recommendedName>
        <fullName evidence="3">Outer membrane protein beta-barrel domain-containing protein</fullName>
    </recommendedName>
</protein>
<keyword evidence="2" id="KW-1185">Reference proteome</keyword>
<dbReference type="InterPro" id="IPR046111">
    <property type="entry name" value="DUF6048"/>
</dbReference>
<evidence type="ECO:0000313" key="1">
    <source>
        <dbReference type="EMBL" id="QCX41093.1"/>
    </source>
</evidence>
<reference evidence="1 2" key="1">
    <citation type="submission" date="2019-05" db="EMBL/GenBank/DDBJ databases">
        <title>Algicella ahnfeltiae gen. nov., sp. nov., a novel marine bacterium of the family Flavobacteriaceae isolated from a red alga.</title>
        <authorList>
            <person name="Nedashkovskaya O.I."/>
            <person name="Kukhlevskiy A.D."/>
            <person name="Kim S.-G."/>
            <person name="Zhukova N.V."/>
            <person name="Mikhailov V.V."/>
        </authorList>
    </citation>
    <scope>NUCLEOTIDE SEQUENCE [LARGE SCALE GENOMIC DNA]</scope>
    <source>
        <strain evidence="1 2">10Alg115</strain>
    </source>
</reference>
<sequence length="231" mass="26667">MLRYCINLLFLLFFTISFSQGIGSTKKDSVYLNKYGLRIGIDLYNPIHTVLDDARKGFEIVGDYRISKKYFIAAELGYIENTTDEDFINFTTNGSYIKLGIDYNAYENWLDMENMIYVGFRYGFSTFSQTLNSYTINNDPFYDDVSIVQNGQEFDGLNGHWGEIVLGVKAELFKNLFMGFSFSGKKILTSKQPDNFKNLFIPGFNRVFLNNSGFSFNYTLSYLIPLYKKAK</sequence>
<evidence type="ECO:0008006" key="3">
    <source>
        <dbReference type="Google" id="ProtNLM"/>
    </source>
</evidence>
<organism evidence="1 2">
    <name type="scientific">Aureibaculum algae</name>
    <dbReference type="NCBI Taxonomy" id="2584122"/>
    <lineage>
        <taxon>Bacteria</taxon>
        <taxon>Pseudomonadati</taxon>
        <taxon>Bacteroidota</taxon>
        <taxon>Flavobacteriia</taxon>
        <taxon>Flavobacteriales</taxon>
        <taxon>Flavobacteriaceae</taxon>
        <taxon>Aureibaculum</taxon>
    </lineage>
</organism>
<dbReference type="EMBL" id="CP040749">
    <property type="protein sequence ID" value="QCX41093.1"/>
    <property type="molecule type" value="Genomic_DNA"/>
</dbReference>
<proteinExistence type="predicted"/>
<name>A0A5B7U087_9FLAO</name>
<evidence type="ECO:0000313" key="2">
    <source>
        <dbReference type="Proteomes" id="UP000306229"/>
    </source>
</evidence>
<dbReference type="OrthoDB" id="1199048at2"/>
<dbReference type="AlphaFoldDB" id="A0A5B7U087"/>